<dbReference type="EC" id="3.5.3.1" evidence="3"/>
<comment type="pathway">
    <text evidence="2">Nitrogen metabolism; urea cycle; L-ornithine and urea from L-arginine: step 1/1.</text>
</comment>
<dbReference type="GO" id="GO:0005634">
    <property type="term" value="C:nucleus"/>
    <property type="evidence" value="ECO:0007669"/>
    <property type="project" value="TreeGrafter"/>
</dbReference>
<accession>A0AAV5X144</accession>
<dbReference type="CDD" id="cd09989">
    <property type="entry name" value="Arginase"/>
    <property type="match status" value="1"/>
</dbReference>
<evidence type="ECO:0000256" key="5">
    <source>
        <dbReference type="ARBA" id="ARBA00022436"/>
    </source>
</evidence>
<evidence type="ECO:0000256" key="2">
    <source>
        <dbReference type="ARBA" id="ARBA00005098"/>
    </source>
</evidence>
<dbReference type="EMBL" id="BTSY01000007">
    <property type="protein sequence ID" value="GMT36660.1"/>
    <property type="molecule type" value="Genomic_DNA"/>
</dbReference>
<reference evidence="12" key="1">
    <citation type="submission" date="2023-10" db="EMBL/GenBank/DDBJ databases">
        <title>Genome assembly of Pristionchus species.</title>
        <authorList>
            <person name="Yoshida K."/>
            <person name="Sommer R.J."/>
        </authorList>
    </citation>
    <scope>NUCLEOTIDE SEQUENCE</scope>
    <source>
        <strain evidence="12">RS5133</strain>
    </source>
</reference>
<dbReference type="Proteomes" id="UP001432322">
    <property type="component" value="Unassembled WGS sequence"/>
</dbReference>
<evidence type="ECO:0000256" key="9">
    <source>
        <dbReference type="ARBA" id="ARBA00023211"/>
    </source>
</evidence>
<feature type="non-terminal residue" evidence="12">
    <location>
        <position position="1"/>
    </location>
</feature>
<dbReference type="PROSITE" id="PS51409">
    <property type="entry name" value="ARGINASE_2"/>
    <property type="match status" value="1"/>
</dbReference>
<dbReference type="Gene3D" id="3.40.800.10">
    <property type="entry name" value="Ureohydrolase domain"/>
    <property type="match status" value="1"/>
</dbReference>
<protein>
    <recommendedName>
        <fullName evidence="4">Arginase</fullName>
        <ecNumber evidence="3">3.5.3.1</ecNumber>
    </recommendedName>
</protein>
<dbReference type="GO" id="GO:0000050">
    <property type="term" value="P:urea cycle"/>
    <property type="evidence" value="ECO:0007669"/>
    <property type="project" value="UniProtKB-KW"/>
</dbReference>
<evidence type="ECO:0000256" key="1">
    <source>
        <dbReference type="ARBA" id="ARBA00001936"/>
    </source>
</evidence>
<evidence type="ECO:0000256" key="7">
    <source>
        <dbReference type="ARBA" id="ARBA00022723"/>
    </source>
</evidence>
<dbReference type="InterPro" id="IPR023696">
    <property type="entry name" value="Ureohydrolase_dom_sf"/>
</dbReference>
<comment type="catalytic activity">
    <reaction evidence="10">
        <text>L-arginine + H2O = urea + L-ornithine</text>
        <dbReference type="Rhea" id="RHEA:20569"/>
        <dbReference type="ChEBI" id="CHEBI:15377"/>
        <dbReference type="ChEBI" id="CHEBI:16199"/>
        <dbReference type="ChEBI" id="CHEBI:32682"/>
        <dbReference type="ChEBI" id="CHEBI:46911"/>
        <dbReference type="EC" id="3.5.3.1"/>
    </reaction>
</comment>
<keyword evidence="9" id="KW-0464">Manganese</keyword>
<dbReference type="GO" id="GO:0005829">
    <property type="term" value="C:cytosol"/>
    <property type="evidence" value="ECO:0007669"/>
    <property type="project" value="TreeGrafter"/>
</dbReference>
<evidence type="ECO:0000313" key="13">
    <source>
        <dbReference type="Proteomes" id="UP001432322"/>
    </source>
</evidence>
<sequence length="345" mass="38055">SLPRRYRIRRLPYPLVVMRASTKAKQVLSIVGCANGVAGRQLGCEKAANVLQESEMLQRCRIPHTWRSIVKEAPSGRHIDALPGVSIVQRALAEQTAAAIRANEELLVLGGDHSCAIGTWSGVAVALRPVGDVGLIWVDAHMDAHTPDSSDTGNIHGMPVAHLLGAGDKRLSKILDRLPKIRPQNLCLVGIRSYEPPEKELLQKMGVKVYYMDEVNKRGIEDVMGEARERVSRTTAGFGMSIDIDGFDVSDAPAVGTPEDGGIDATAFLHALVTMDMRNLVATEIVEFLPRFDDDNKTSERLVVNLIETIYATKSFQRLTSRNIENRRCLPMEELVDDNRRRASN</sequence>
<comment type="similarity">
    <text evidence="11">Belongs to the arginase family.</text>
</comment>
<evidence type="ECO:0000256" key="6">
    <source>
        <dbReference type="ARBA" id="ARBA00022503"/>
    </source>
</evidence>
<organism evidence="12 13">
    <name type="scientific">Pristionchus fissidentatus</name>
    <dbReference type="NCBI Taxonomy" id="1538716"/>
    <lineage>
        <taxon>Eukaryota</taxon>
        <taxon>Metazoa</taxon>
        <taxon>Ecdysozoa</taxon>
        <taxon>Nematoda</taxon>
        <taxon>Chromadorea</taxon>
        <taxon>Rhabditida</taxon>
        <taxon>Rhabditina</taxon>
        <taxon>Diplogasteromorpha</taxon>
        <taxon>Diplogasteroidea</taxon>
        <taxon>Neodiplogasteridae</taxon>
        <taxon>Pristionchus</taxon>
    </lineage>
</organism>
<keyword evidence="7" id="KW-0479">Metal-binding</keyword>
<comment type="caution">
    <text evidence="12">The sequence shown here is derived from an EMBL/GenBank/DDBJ whole genome shotgun (WGS) entry which is preliminary data.</text>
</comment>
<proteinExistence type="inferred from homology"/>
<comment type="cofactor">
    <cofactor evidence="1">
        <name>Mn(2+)</name>
        <dbReference type="ChEBI" id="CHEBI:29035"/>
    </cofactor>
</comment>
<evidence type="ECO:0000313" key="12">
    <source>
        <dbReference type="EMBL" id="GMT36660.1"/>
    </source>
</evidence>
<dbReference type="PANTHER" id="PTHR43782:SF3">
    <property type="entry name" value="ARGINASE"/>
    <property type="match status" value="1"/>
</dbReference>
<dbReference type="Pfam" id="PF00491">
    <property type="entry name" value="Arginase"/>
    <property type="match status" value="1"/>
</dbReference>
<keyword evidence="8" id="KW-0378">Hydrolase</keyword>
<dbReference type="FunFam" id="3.40.800.10:FF:000012">
    <property type="entry name" value="Arginase"/>
    <property type="match status" value="1"/>
</dbReference>
<dbReference type="SUPFAM" id="SSF52768">
    <property type="entry name" value="Arginase/deacetylase"/>
    <property type="match status" value="1"/>
</dbReference>
<dbReference type="PRINTS" id="PR00116">
    <property type="entry name" value="ARGINASE"/>
</dbReference>
<name>A0AAV5X144_9BILA</name>
<evidence type="ECO:0000256" key="11">
    <source>
        <dbReference type="PROSITE-ProRule" id="PRU00742"/>
    </source>
</evidence>
<dbReference type="AlphaFoldDB" id="A0AAV5X144"/>
<keyword evidence="13" id="KW-1185">Reference proteome</keyword>
<evidence type="ECO:0000256" key="8">
    <source>
        <dbReference type="ARBA" id="ARBA00022801"/>
    </source>
</evidence>
<dbReference type="InterPro" id="IPR006035">
    <property type="entry name" value="Ureohydrolase"/>
</dbReference>
<evidence type="ECO:0000256" key="4">
    <source>
        <dbReference type="ARBA" id="ARBA00018123"/>
    </source>
</evidence>
<dbReference type="GO" id="GO:0006525">
    <property type="term" value="P:arginine metabolic process"/>
    <property type="evidence" value="ECO:0007669"/>
    <property type="project" value="UniProtKB-KW"/>
</dbReference>
<keyword evidence="6" id="KW-0056">Arginine metabolism</keyword>
<keyword evidence="5" id="KW-0835">Urea cycle</keyword>
<evidence type="ECO:0000256" key="3">
    <source>
        <dbReference type="ARBA" id="ARBA00012168"/>
    </source>
</evidence>
<dbReference type="PANTHER" id="PTHR43782">
    <property type="entry name" value="ARGINASE"/>
    <property type="match status" value="1"/>
</dbReference>
<dbReference type="GO" id="GO:0030145">
    <property type="term" value="F:manganese ion binding"/>
    <property type="evidence" value="ECO:0007669"/>
    <property type="project" value="TreeGrafter"/>
</dbReference>
<dbReference type="InterPro" id="IPR014033">
    <property type="entry name" value="Arginase"/>
</dbReference>
<dbReference type="GO" id="GO:0004053">
    <property type="term" value="F:arginase activity"/>
    <property type="evidence" value="ECO:0007669"/>
    <property type="project" value="UniProtKB-EC"/>
</dbReference>
<gene>
    <name evidence="12" type="ORF">PFISCL1PPCAC_27957</name>
</gene>
<evidence type="ECO:0000256" key="10">
    <source>
        <dbReference type="ARBA" id="ARBA00047391"/>
    </source>
</evidence>